<evidence type="ECO:0000313" key="3">
    <source>
        <dbReference type="Proteomes" id="UP000256913"/>
    </source>
</evidence>
<organism evidence="2 3">
    <name type="scientific">Asanoa ferruginea</name>
    <dbReference type="NCBI Taxonomy" id="53367"/>
    <lineage>
        <taxon>Bacteria</taxon>
        <taxon>Bacillati</taxon>
        <taxon>Actinomycetota</taxon>
        <taxon>Actinomycetes</taxon>
        <taxon>Micromonosporales</taxon>
        <taxon>Micromonosporaceae</taxon>
        <taxon>Asanoa</taxon>
    </lineage>
</organism>
<dbReference type="RefSeq" id="WP_116068012.1">
    <property type="nucleotide sequence ID" value="NZ_BONB01000099.1"/>
</dbReference>
<dbReference type="Gene3D" id="3.10.450.50">
    <property type="match status" value="1"/>
</dbReference>
<dbReference type="AlphaFoldDB" id="A0A3D9ZJ52"/>
<dbReference type="Proteomes" id="UP000256913">
    <property type="component" value="Unassembled WGS sequence"/>
</dbReference>
<sequence length="334" mass="36010">MTTASLLDGDALELIAGQAVDRGDPAAGAAEIVAIVDEGRLADPTDSAIALSLAAELLLEADDAAGSLALTERAIAAHRAQGSPPDFALIFRARLMFLLDRPDEAMAELVPLRPLLTEDPDAASAIANALFAGDRGEVAHEWLTEAVAEAQAAVPETEPEDDADQLPTLIFFALLSERHEVRHELGLPHDQLDEMAEALEEAVEDEQRAELEAELSRPVLFFPEAEFDELSRRLPDLARICGPTWDEHRTDLERVLTARAAEGVPVDLRLVHGSAADLAAFVEGRDVADDVIDLYVDELEGRAAGVSWPPARNDACWCGSGAKYKKCCLPRSRD</sequence>
<dbReference type="InterPro" id="IPR004027">
    <property type="entry name" value="SEC_C_motif"/>
</dbReference>
<gene>
    <name evidence="2" type="ORF">DFJ67_2484</name>
</gene>
<name>A0A3D9ZJ52_9ACTN</name>
<dbReference type="InterPro" id="IPR011990">
    <property type="entry name" value="TPR-like_helical_dom_sf"/>
</dbReference>
<keyword evidence="3" id="KW-1185">Reference proteome</keyword>
<feature type="coiled-coil region" evidence="1">
    <location>
        <begin position="189"/>
        <end position="216"/>
    </location>
</feature>
<evidence type="ECO:0000313" key="2">
    <source>
        <dbReference type="EMBL" id="REF96502.1"/>
    </source>
</evidence>
<accession>A0A3D9ZJ52</accession>
<reference evidence="2 3" key="1">
    <citation type="submission" date="2018-08" db="EMBL/GenBank/DDBJ databases">
        <title>Sequencing the genomes of 1000 actinobacteria strains.</title>
        <authorList>
            <person name="Klenk H.-P."/>
        </authorList>
    </citation>
    <scope>NUCLEOTIDE SEQUENCE [LARGE SCALE GENOMIC DNA]</scope>
    <source>
        <strain evidence="2 3">DSM 44099</strain>
    </source>
</reference>
<dbReference type="EMBL" id="QUMQ01000001">
    <property type="protein sequence ID" value="REF96502.1"/>
    <property type="molecule type" value="Genomic_DNA"/>
</dbReference>
<dbReference type="OrthoDB" id="3343588at2"/>
<dbReference type="Pfam" id="PF02810">
    <property type="entry name" value="SEC-C"/>
    <property type="match status" value="1"/>
</dbReference>
<keyword evidence="1" id="KW-0175">Coiled coil</keyword>
<dbReference type="SUPFAM" id="SSF48452">
    <property type="entry name" value="TPR-like"/>
    <property type="match status" value="1"/>
</dbReference>
<protein>
    <submittedName>
        <fullName evidence="2">SEC-C motif-containing protein</fullName>
    </submittedName>
</protein>
<evidence type="ECO:0000256" key="1">
    <source>
        <dbReference type="SAM" id="Coils"/>
    </source>
</evidence>
<proteinExistence type="predicted"/>
<comment type="caution">
    <text evidence="2">The sequence shown here is derived from an EMBL/GenBank/DDBJ whole genome shotgun (WGS) entry which is preliminary data.</text>
</comment>
<dbReference type="SUPFAM" id="SSF103642">
    <property type="entry name" value="Sec-C motif"/>
    <property type="match status" value="1"/>
</dbReference>